<dbReference type="EMBL" id="CM026429">
    <property type="protein sequence ID" value="KAG0564116.1"/>
    <property type="molecule type" value="Genomic_DNA"/>
</dbReference>
<evidence type="ECO:0000256" key="1">
    <source>
        <dbReference type="ARBA" id="ARBA00006484"/>
    </source>
</evidence>
<keyword evidence="2" id="KW-0560">Oxidoreductase</keyword>
<reference evidence="4" key="1">
    <citation type="submission" date="2020-06" db="EMBL/GenBank/DDBJ databases">
        <title>WGS assembly of Ceratodon purpureus strain R40.</title>
        <authorList>
            <person name="Carey S.B."/>
            <person name="Jenkins J."/>
            <person name="Shu S."/>
            <person name="Lovell J.T."/>
            <person name="Sreedasyam A."/>
            <person name="Maumus F."/>
            <person name="Tiley G.P."/>
            <person name="Fernandez-Pozo N."/>
            <person name="Barry K."/>
            <person name="Chen C."/>
            <person name="Wang M."/>
            <person name="Lipzen A."/>
            <person name="Daum C."/>
            <person name="Saski C.A."/>
            <person name="Payton A.C."/>
            <person name="Mcbreen J.C."/>
            <person name="Conrad R.E."/>
            <person name="Kollar L.M."/>
            <person name="Olsson S."/>
            <person name="Huttunen S."/>
            <person name="Landis J.B."/>
            <person name="Wickett N.J."/>
            <person name="Johnson M.G."/>
            <person name="Rensing S.A."/>
            <person name="Grimwood J."/>
            <person name="Schmutz J."/>
            <person name="Mcdaniel S.F."/>
        </authorList>
    </citation>
    <scope>NUCLEOTIDE SEQUENCE</scope>
    <source>
        <strain evidence="4">R40</strain>
    </source>
</reference>
<comment type="caution">
    <text evidence="4">The sequence shown here is derived from an EMBL/GenBank/DDBJ whole genome shotgun (WGS) entry which is preliminary data.</text>
</comment>
<gene>
    <name evidence="4" type="ORF">KC19_8G084200</name>
</gene>
<organism evidence="4 5">
    <name type="scientific">Ceratodon purpureus</name>
    <name type="common">Fire moss</name>
    <name type="synonym">Dicranum purpureum</name>
    <dbReference type="NCBI Taxonomy" id="3225"/>
    <lineage>
        <taxon>Eukaryota</taxon>
        <taxon>Viridiplantae</taxon>
        <taxon>Streptophyta</taxon>
        <taxon>Embryophyta</taxon>
        <taxon>Bryophyta</taxon>
        <taxon>Bryophytina</taxon>
        <taxon>Bryopsida</taxon>
        <taxon>Dicranidae</taxon>
        <taxon>Pseudoditrichales</taxon>
        <taxon>Ditrichaceae</taxon>
        <taxon>Ceratodon</taxon>
    </lineage>
</organism>
<proteinExistence type="inferred from homology"/>
<feature type="signal peptide" evidence="3">
    <location>
        <begin position="1"/>
        <end position="23"/>
    </location>
</feature>
<sequence length="392" mass="42934">MADAGSWWEWVMGVLVIIWDALSQRIASVTLPPRIPITPLSHLTCVITSCGPGVALETAKHLAESGAHVIFAVADTDAARELIASWEGEHVDNITPLNCEVVEMDCLSLDSVRKFAVNWEARGLPLNVLINIGATSCMDGSQRVSKDGFEHYMQVNHLAPALLTLLLLPSLLRGSPSRVVMVNSVVHHIGHLDSEDLNLSGNKKRYKKLTSYANSKLAQLLFSNLLQRRLPREAGVEIICVHPGQISTEVAKGTRGILRFAQKLPLYLLSPVEGSRSVLFCATDQQVQDYARALRGLSYPLAPYFGSDCKPCSVARQVHDMDKAQLVWHETLRLVGMPVESIEAAVSESDPPDVAGDSQYMDSFPAASNGEDFEFLLENGDDVNDFFNGTDN</sequence>
<comment type="similarity">
    <text evidence="1">Belongs to the short-chain dehydrogenases/reductases (SDR) family.</text>
</comment>
<dbReference type="SUPFAM" id="SSF51735">
    <property type="entry name" value="NAD(P)-binding Rossmann-fold domains"/>
    <property type="match status" value="1"/>
</dbReference>
<dbReference type="InterPro" id="IPR036291">
    <property type="entry name" value="NAD(P)-bd_dom_sf"/>
</dbReference>
<keyword evidence="5" id="KW-1185">Reference proteome</keyword>
<protein>
    <submittedName>
        <fullName evidence="4">Uncharacterized protein</fullName>
    </submittedName>
</protein>
<dbReference type="Pfam" id="PF00106">
    <property type="entry name" value="adh_short"/>
    <property type="match status" value="1"/>
</dbReference>
<feature type="chain" id="PRO_5035877364" evidence="3">
    <location>
        <begin position="24"/>
        <end position="392"/>
    </location>
</feature>
<dbReference type="GO" id="GO:0016491">
    <property type="term" value="F:oxidoreductase activity"/>
    <property type="evidence" value="ECO:0007669"/>
    <property type="project" value="UniProtKB-KW"/>
</dbReference>
<evidence type="ECO:0000256" key="2">
    <source>
        <dbReference type="ARBA" id="ARBA00023002"/>
    </source>
</evidence>
<keyword evidence="3" id="KW-0732">Signal</keyword>
<dbReference type="InterPro" id="IPR002347">
    <property type="entry name" value="SDR_fam"/>
</dbReference>
<evidence type="ECO:0000313" key="4">
    <source>
        <dbReference type="EMBL" id="KAG0564116.1"/>
    </source>
</evidence>
<accession>A0A8T0GWQ9</accession>
<evidence type="ECO:0000313" key="5">
    <source>
        <dbReference type="Proteomes" id="UP000822688"/>
    </source>
</evidence>
<dbReference type="Gene3D" id="3.40.50.720">
    <property type="entry name" value="NAD(P)-binding Rossmann-like Domain"/>
    <property type="match status" value="1"/>
</dbReference>
<evidence type="ECO:0000256" key="3">
    <source>
        <dbReference type="SAM" id="SignalP"/>
    </source>
</evidence>
<name>A0A8T0GWQ9_CERPU</name>
<dbReference type="AlphaFoldDB" id="A0A8T0GWQ9"/>
<dbReference type="PANTHER" id="PTHR24320">
    <property type="entry name" value="RETINOL DEHYDROGENASE"/>
    <property type="match status" value="1"/>
</dbReference>
<dbReference type="PANTHER" id="PTHR24320:SF148">
    <property type="entry name" value="NAD(P)-BINDING ROSSMANN-FOLD SUPERFAMILY PROTEIN"/>
    <property type="match status" value="1"/>
</dbReference>
<dbReference type="Proteomes" id="UP000822688">
    <property type="component" value="Chromosome 8"/>
</dbReference>